<dbReference type="EMBL" id="MCFC01000082">
    <property type="protein sequence ID" value="ORY23194.1"/>
    <property type="molecule type" value="Genomic_DNA"/>
</dbReference>
<feature type="compositionally biased region" description="Low complexity" evidence="2">
    <location>
        <begin position="612"/>
        <end position="648"/>
    </location>
</feature>
<dbReference type="STRING" id="71784.A0A1Y2AL19"/>
<dbReference type="Gene3D" id="3.80.10.10">
    <property type="entry name" value="Ribonuclease Inhibitor"/>
    <property type="match status" value="1"/>
</dbReference>
<evidence type="ECO:0000256" key="2">
    <source>
        <dbReference type="SAM" id="MobiDB-lite"/>
    </source>
</evidence>
<evidence type="ECO:0000256" key="1">
    <source>
        <dbReference type="SAM" id="Coils"/>
    </source>
</evidence>
<sequence length="783" mass="87546">MSSSQSQAFNIYRDAKSLYEQRRYEEAAEVLNRASVCARSSKRRDDKALLWRIDDLRAASLSWSGDQSKKETAYEIAKSNCDKYGKEVNIAWKVLYRRADILVRLIQPNTAANVLNMARSHLSALPEPARQDAEKVLNSLSDRITRARREAQQRRLAHIATAEERDAELERQRLAALKSKKNYIQMLPRDVLLLVAQMGLRESPGFGVKMGLVCKEWRDLVHNTPGLWTELRLGKGSALSKAEFWLKRARLPLRSEPTRSTAKSSLRSVHIRETIDEGQLHGAVGLIAETASSVRSLLMHRHPRTYPDSLTGVCHAFSNLEYLSLSNAGRDAPCHRLDGNLLHNGYTGLRRLELSHMSIDFSARSLGGEASEVKWTSDPTAHLSGIRYLSIKHVDAVEKMNAVWQPKEDLLELMPDVEYVTLSDTNLHQINAPDQEKRNDFELPHLRFYAEACTTGLDLRFKHMFAPNLQHLCLYAYSHMLPHLDVVHQLQAPGLALAKANLQSLDIGRNKIDQAELLVALRDLPALRFLNVSLCGIDTNFVQALCRPETADDPGLLPNLTALSMIGHPDIPLAAIRDLVRSRLPPLVRMAEEARMKSKLQKTPKRSTLFGPTPAAKKSKPALAPTSSTPTLPSSSPAARASSSHLPSDSTHAPPSSFRPKLPSITWLNIDHCAVLEEGLRLWLNKHVRFVSNVFGMVDEDRMRGLKGFAWDGDWDEDCGAGSENKCQLRRDKSQPNAWYVHHVCDRRKAEVVVMDEAVTQSDGSLILGDGPGASKAREVAGW</sequence>
<proteinExistence type="predicted"/>
<evidence type="ECO:0000313" key="3">
    <source>
        <dbReference type="EMBL" id="ORY23194.1"/>
    </source>
</evidence>
<organism evidence="3 4">
    <name type="scientific">Naematelia encephala</name>
    <dbReference type="NCBI Taxonomy" id="71784"/>
    <lineage>
        <taxon>Eukaryota</taxon>
        <taxon>Fungi</taxon>
        <taxon>Dikarya</taxon>
        <taxon>Basidiomycota</taxon>
        <taxon>Agaricomycotina</taxon>
        <taxon>Tremellomycetes</taxon>
        <taxon>Tremellales</taxon>
        <taxon>Naemateliaceae</taxon>
        <taxon>Naematelia</taxon>
    </lineage>
</organism>
<dbReference type="Proteomes" id="UP000193986">
    <property type="component" value="Unassembled WGS sequence"/>
</dbReference>
<comment type="caution">
    <text evidence="3">The sequence shown here is derived from an EMBL/GenBank/DDBJ whole genome shotgun (WGS) entry which is preliminary data.</text>
</comment>
<reference evidence="3 4" key="1">
    <citation type="submission" date="2016-07" db="EMBL/GenBank/DDBJ databases">
        <title>Pervasive Adenine N6-methylation of Active Genes in Fungi.</title>
        <authorList>
            <consortium name="DOE Joint Genome Institute"/>
            <person name="Mondo S.J."/>
            <person name="Dannebaum R.O."/>
            <person name="Kuo R.C."/>
            <person name="Labutti K."/>
            <person name="Haridas S."/>
            <person name="Kuo A."/>
            <person name="Salamov A."/>
            <person name="Ahrendt S.R."/>
            <person name="Lipzen A."/>
            <person name="Sullivan W."/>
            <person name="Andreopoulos W.B."/>
            <person name="Clum A."/>
            <person name="Lindquist E."/>
            <person name="Daum C."/>
            <person name="Ramamoorthy G.K."/>
            <person name="Gryganskyi A."/>
            <person name="Culley D."/>
            <person name="Magnuson J.K."/>
            <person name="James T.Y."/>
            <person name="O'Malley M.A."/>
            <person name="Stajich J.E."/>
            <person name="Spatafora J.W."/>
            <person name="Visel A."/>
            <person name="Grigoriev I.V."/>
        </authorList>
    </citation>
    <scope>NUCLEOTIDE SEQUENCE [LARGE SCALE GENOMIC DNA]</scope>
    <source>
        <strain evidence="3 4">68-887.2</strain>
    </source>
</reference>
<dbReference type="SUPFAM" id="SSF52047">
    <property type="entry name" value="RNI-like"/>
    <property type="match status" value="1"/>
</dbReference>
<evidence type="ECO:0008006" key="5">
    <source>
        <dbReference type="Google" id="ProtNLM"/>
    </source>
</evidence>
<feature type="coiled-coil region" evidence="1">
    <location>
        <begin position="130"/>
        <end position="180"/>
    </location>
</feature>
<feature type="region of interest" description="Disordered" evidence="2">
    <location>
        <begin position="593"/>
        <end position="658"/>
    </location>
</feature>
<dbReference type="AlphaFoldDB" id="A0A1Y2AL19"/>
<gene>
    <name evidence="3" type="ORF">BCR39DRAFT_549712</name>
</gene>
<name>A0A1Y2AL19_9TREE</name>
<accession>A0A1Y2AL19</accession>
<dbReference type="InterPro" id="IPR032675">
    <property type="entry name" value="LRR_dom_sf"/>
</dbReference>
<evidence type="ECO:0000313" key="4">
    <source>
        <dbReference type="Proteomes" id="UP000193986"/>
    </source>
</evidence>
<protein>
    <recommendedName>
        <fullName evidence="5">F-box domain-containing protein</fullName>
    </recommendedName>
</protein>
<keyword evidence="4" id="KW-1185">Reference proteome</keyword>
<dbReference type="InParanoid" id="A0A1Y2AL19"/>
<keyword evidence="1" id="KW-0175">Coiled coil</keyword>
<dbReference type="OrthoDB" id="2423701at2759"/>